<keyword evidence="5" id="KW-0449">Lipoprotein</keyword>
<keyword evidence="2 6" id="KW-0732">Signal</keyword>
<reference evidence="7" key="1">
    <citation type="submission" date="2020-10" db="EMBL/GenBank/DDBJ databases">
        <authorList>
            <person name="Gilroy R."/>
        </authorList>
    </citation>
    <scope>NUCLEOTIDE SEQUENCE</scope>
    <source>
        <strain evidence="7">ChiSjej3B21-11622</strain>
    </source>
</reference>
<dbReference type="SUPFAM" id="SSF53850">
    <property type="entry name" value="Periplasmic binding protein-like II"/>
    <property type="match status" value="1"/>
</dbReference>
<dbReference type="PANTHER" id="PTHR43649">
    <property type="entry name" value="ARABINOSE-BINDING PROTEIN-RELATED"/>
    <property type="match status" value="1"/>
</dbReference>
<gene>
    <name evidence="7" type="ORF">IAB26_15215</name>
</gene>
<evidence type="ECO:0000256" key="5">
    <source>
        <dbReference type="ARBA" id="ARBA00023288"/>
    </source>
</evidence>
<evidence type="ECO:0000256" key="2">
    <source>
        <dbReference type="ARBA" id="ARBA00022729"/>
    </source>
</evidence>
<dbReference type="EMBL" id="DVFT01000222">
    <property type="protein sequence ID" value="HIQ97898.1"/>
    <property type="molecule type" value="Genomic_DNA"/>
</dbReference>
<dbReference type="AlphaFoldDB" id="A0A9D0ZYF6"/>
<evidence type="ECO:0000313" key="8">
    <source>
        <dbReference type="Proteomes" id="UP000886886"/>
    </source>
</evidence>
<feature type="signal peptide" evidence="6">
    <location>
        <begin position="1"/>
        <end position="27"/>
    </location>
</feature>
<reference evidence="7" key="2">
    <citation type="journal article" date="2021" name="PeerJ">
        <title>Extensive microbial diversity within the chicken gut microbiome revealed by metagenomics and culture.</title>
        <authorList>
            <person name="Gilroy R."/>
            <person name="Ravi A."/>
            <person name="Getino M."/>
            <person name="Pursley I."/>
            <person name="Horton D.L."/>
            <person name="Alikhan N.F."/>
            <person name="Baker D."/>
            <person name="Gharbi K."/>
            <person name="Hall N."/>
            <person name="Watson M."/>
            <person name="Adriaenssens E.M."/>
            <person name="Foster-Nyarko E."/>
            <person name="Jarju S."/>
            <person name="Secka A."/>
            <person name="Antonio M."/>
            <person name="Oren A."/>
            <person name="Chaudhuri R.R."/>
            <person name="La Ragione R."/>
            <person name="Hildebrand F."/>
            <person name="Pallen M.J."/>
        </authorList>
    </citation>
    <scope>NUCLEOTIDE SEQUENCE</scope>
    <source>
        <strain evidence="7">ChiSjej3B21-11622</strain>
    </source>
</reference>
<dbReference type="Proteomes" id="UP000886886">
    <property type="component" value="Unassembled WGS sequence"/>
</dbReference>
<dbReference type="InterPro" id="IPR050490">
    <property type="entry name" value="Bact_solute-bd_prot1"/>
</dbReference>
<keyword evidence="1" id="KW-1003">Cell membrane</keyword>
<keyword evidence="3" id="KW-0472">Membrane</keyword>
<keyword evidence="4" id="KW-0564">Palmitate</keyword>
<feature type="chain" id="PRO_5039322968" evidence="6">
    <location>
        <begin position="28"/>
        <end position="458"/>
    </location>
</feature>
<dbReference type="Gene3D" id="3.40.190.10">
    <property type="entry name" value="Periplasmic binding protein-like II"/>
    <property type="match status" value="2"/>
</dbReference>
<evidence type="ECO:0000313" key="7">
    <source>
        <dbReference type="EMBL" id="HIQ97898.1"/>
    </source>
</evidence>
<evidence type="ECO:0000256" key="1">
    <source>
        <dbReference type="ARBA" id="ARBA00022475"/>
    </source>
</evidence>
<organism evidence="7 8">
    <name type="scientific">Candidatus Limivivens merdigallinarum</name>
    <dbReference type="NCBI Taxonomy" id="2840859"/>
    <lineage>
        <taxon>Bacteria</taxon>
        <taxon>Bacillati</taxon>
        <taxon>Bacillota</taxon>
        <taxon>Clostridia</taxon>
        <taxon>Lachnospirales</taxon>
        <taxon>Lachnospiraceae</taxon>
        <taxon>Lachnospiraceae incertae sedis</taxon>
        <taxon>Candidatus Limivivens</taxon>
    </lineage>
</organism>
<proteinExistence type="predicted"/>
<protein>
    <submittedName>
        <fullName evidence="7">Extracellular solute-binding protein</fullName>
    </submittedName>
</protein>
<name>A0A9D0ZYF6_9FIRM</name>
<dbReference type="InterPro" id="IPR006059">
    <property type="entry name" value="SBP"/>
</dbReference>
<evidence type="ECO:0000256" key="3">
    <source>
        <dbReference type="ARBA" id="ARBA00023136"/>
    </source>
</evidence>
<evidence type="ECO:0000256" key="6">
    <source>
        <dbReference type="SAM" id="SignalP"/>
    </source>
</evidence>
<evidence type="ECO:0000256" key="4">
    <source>
        <dbReference type="ARBA" id="ARBA00023139"/>
    </source>
</evidence>
<sequence length="458" mass="51121">MKKCVKSVLSVTMAASMVCAMALPAGASENETETEAVTEAAEASTEAVAEADYSILEGKTISFMTSQSKFFDAYQTMADAIEADYGCTVDFQVVPDDQYTSMTNLKLSTGEVPDVFEQNYPTQNATINVYEYCEPLDDQPWVSRLVNPDMLKDKKDGKMYALPKESSSGYQVVYYNKALLESCGITDPNPQTYDEFLEILQTIKDNSDAAPFLQTNKDNWETQIFMTGGIPVMLGDRGAEVYEQLLNNEITWSDIPEAQDVLQRYIDLYEAGYVNEDNLSVGYDDAAQIMADGKAAMYLTVDQWATDFTHNYPDVELGSFVIPFGDEPILPMGNYVQGLFVPKAGSQVDVAKTFLQVWSLPKYQNMYYEENPGYPGFTDVDGGEATPCVQSIVDTYVSSGNYVYELNGELSDANGCFNDLWNFYVEAAAGTKTADEVWEDFQPIYEDYMYQQGFEAFE</sequence>
<comment type="caution">
    <text evidence="7">The sequence shown here is derived from an EMBL/GenBank/DDBJ whole genome shotgun (WGS) entry which is preliminary data.</text>
</comment>
<dbReference type="PANTHER" id="PTHR43649:SF33">
    <property type="entry name" value="POLYGALACTURONAN_RHAMNOGALACTURONAN-BINDING PROTEIN YTCQ"/>
    <property type="match status" value="1"/>
</dbReference>
<dbReference type="Pfam" id="PF01547">
    <property type="entry name" value="SBP_bac_1"/>
    <property type="match status" value="1"/>
</dbReference>
<accession>A0A9D0ZYF6</accession>